<keyword evidence="11 12" id="KW-0472">Membrane</keyword>
<dbReference type="FunFam" id="3.80.10.10:FF:000095">
    <property type="entry name" value="LRR receptor-like serine/threonine-protein kinase GSO1"/>
    <property type="match status" value="1"/>
</dbReference>
<reference evidence="16" key="1">
    <citation type="journal article" date="2020" name="Curr. Biol.">
        <title>Chromatin organization in early land plants reveals an ancestral association between H3K27me3, transposons, and constitutive heterochromatin.</title>
        <authorList>
            <person name="Montgomery S.A."/>
            <person name="Tanizawa Y."/>
            <person name="Galik B."/>
            <person name="Wang N."/>
            <person name="Ito T."/>
            <person name="Mochizuki T."/>
            <person name="Akimcheva S."/>
            <person name="Bowman J.L."/>
            <person name="Cognat V."/>
            <person name="Marechal-Drouard L."/>
            <person name="Ekker H."/>
            <person name="Hong S.F."/>
            <person name="Kohchi T."/>
            <person name="Lin S.S."/>
            <person name="Liu L.D."/>
            <person name="Nakamura Y."/>
            <person name="Valeeva L.R."/>
            <person name="Shakirov E.V."/>
            <person name="Shippen D.E."/>
            <person name="Wei W.L."/>
            <person name="Yagura M."/>
            <person name="Yamaoka S."/>
            <person name="Yamato K.T."/>
            <person name="Liu C."/>
            <person name="Berger F."/>
        </authorList>
    </citation>
    <scope>NUCLEOTIDE SEQUENCE [LARGE SCALE GENOMIC DNA]</scope>
    <source>
        <strain evidence="16">Tak-1</strain>
    </source>
</reference>
<dbReference type="Pfam" id="PF00560">
    <property type="entry name" value="LRR_1"/>
    <property type="match status" value="9"/>
</dbReference>
<feature type="transmembrane region" description="Helical" evidence="12">
    <location>
        <begin position="67"/>
        <end position="85"/>
    </location>
</feature>
<dbReference type="FunFam" id="3.80.10.10:FF:000627">
    <property type="entry name" value="Probable leucine-rich repeat receptor-like protein kinase At2g33170"/>
    <property type="match status" value="1"/>
</dbReference>
<organism evidence="15 16">
    <name type="scientific">Marchantia polymorpha subsp. ruderalis</name>
    <dbReference type="NCBI Taxonomy" id="1480154"/>
    <lineage>
        <taxon>Eukaryota</taxon>
        <taxon>Viridiplantae</taxon>
        <taxon>Streptophyta</taxon>
        <taxon>Embryophyta</taxon>
        <taxon>Marchantiophyta</taxon>
        <taxon>Marchantiopsida</taxon>
        <taxon>Marchantiidae</taxon>
        <taxon>Marchantiales</taxon>
        <taxon>Marchantiaceae</taxon>
        <taxon>Marchantia</taxon>
    </lineage>
</organism>
<evidence type="ECO:0000256" key="8">
    <source>
        <dbReference type="ARBA" id="ARBA00022729"/>
    </source>
</evidence>
<dbReference type="FunFam" id="3.80.10.10:FF:000719">
    <property type="entry name" value="MDIS1-interacting receptor like kinase 2 isoform A"/>
    <property type="match status" value="1"/>
</dbReference>
<accession>A0AAF6B7J7</accession>
<evidence type="ECO:0000256" key="3">
    <source>
        <dbReference type="ARBA" id="ARBA00004236"/>
    </source>
</evidence>
<dbReference type="InterPro" id="IPR001611">
    <property type="entry name" value="Leu-rich_rpt"/>
</dbReference>
<evidence type="ECO:0000256" key="5">
    <source>
        <dbReference type="ARBA" id="ARBA00022475"/>
    </source>
</evidence>
<gene>
    <name evidence="15" type="ORF">Mp_4g07810</name>
</gene>
<keyword evidence="7 12" id="KW-0812">Transmembrane</keyword>
<evidence type="ECO:0000313" key="15">
    <source>
        <dbReference type="EMBL" id="BBN07981.1"/>
    </source>
</evidence>
<evidence type="ECO:0000256" key="4">
    <source>
        <dbReference type="ARBA" id="ARBA00009592"/>
    </source>
</evidence>
<dbReference type="InterPro" id="IPR023271">
    <property type="entry name" value="Aquaporin-like"/>
</dbReference>
<keyword evidence="10 12" id="KW-1133">Transmembrane helix</keyword>
<comment type="subcellular location">
    <subcellularLocation>
        <location evidence="3">Cell membrane</location>
    </subcellularLocation>
    <subcellularLocation>
        <location evidence="1">Membrane</location>
        <topology evidence="1">Multi-pass membrane protein</topology>
    </subcellularLocation>
    <subcellularLocation>
        <location evidence="2">Membrane</location>
        <topology evidence="2">Single-pass membrane protein</topology>
    </subcellularLocation>
</comment>
<feature type="domain" description="Disease resistance R13L4/SHOC-2-like LRR" evidence="14">
    <location>
        <begin position="258"/>
        <end position="402"/>
    </location>
</feature>
<evidence type="ECO:0000256" key="12">
    <source>
        <dbReference type="SAM" id="Phobius"/>
    </source>
</evidence>
<evidence type="ECO:0000256" key="11">
    <source>
        <dbReference type="ARBA" id="ARBA00023136"/>
    </source>
</evidence>
<name>A0AAF6B7J7_MARPO</name>
<evidence type="ECO:0000256" key="10">
    <source>
        <dbReference type="ARBA" id="ARBA00022989"/>
    </source>
</evidence>
<feature type="transmembrane region" description="Helical" evidence="12">
    <location>
        <begin position="36"/>
        <end position="60"/>
    </location>
</feature>
<dbReference type="Pfam" id="PF08263">
    <property type="entry name" value="LRRNT_2"/>
    <property type="match status" value="1"/>
</dbReference>
<dbReference type="InterPro" id="IPR032675">
    <property type="entry name" value="LRR_dom_sf"/>
</dbReference>
<feature type="domain" description="Leucine-rich repeat-containing N-terminal plant-type" evidence="13">
    <location>
        <begin position="212"/>
        <end position="251"/>
    </location>
</feature>
<dbReference type="InterPro" id="IPR000425">
    <property type="entry name" value="MIP"/>
</dbReference>
<keyword evidence="8" id="KW-0732">Signal</keyword>
<dbReference type="Proteomes" id="UP001162541">
    <property type="component" value="Chromosome 4"/>
</dbReference>
<protein>
    <recommendedName>
        <fullName evidence="17">Leucine-rich repeat-containing N-terminal plant-type domain-containing protein</fullName>
    </recommendedName>
</protein>
<sequence length="1138" mass="125214">MPAMAAGAAAGVLTATSLMPAPYRPLMGSGPNLKTDLWTGALAEGGLTFAINLIVLYVVLRGTSNRFLQTPLIVACALVLVQQGAKYTGPAMNPSDAFGWAYLNKTSSVSEQLVVYWLSPLLGTVAAAMVFRGGFGSRLESHNCSLQSHRNIDVKMAPGQLILVLACFLIGFSSTNSSKIYHRREGLLHDDETDSSSHGLSHASFLELSLGEADALLAFKDGIGNYLEGALDDWTPGKRSEYCSWTGVTCNRQLHVTALNLSSLDLTGSLGPSLGNLSHLEELHLDQNFLHSKIPPELGRLSRLRILNLEENWLYGSIPKELGNLTSLQVLNLGSQGSWLNGTIPEELGQLSELRFLNLGAVNNWYAEKAFWMTATNKLRGTIPSSLGNCTKLWYLDFYGNEHLTGVIPKELGKLIHLKYLSFERNNLTGVDPPHQLGNLTKCKYLLLRNNSLQGHLPVGLANLSRLLALDVGFNIFTGNLVHVSSTSWSELVYLSAHYNSFTGTFPELLFSCSNLKLLYLSYNNFSGNLPADLGRLSSARMIFMEENMFGGGIPESLTNISFLAHLSLSNNKFTGPLDALRNSTNLQVLNLGSSGLVQNKFTGSLTNAMVRWWPKMKYLYLYNNALMGKLPRALGNLTQLIGLALYTNKFDGGIPEELGDMQKLKYLYLQDNELTGKIPSSLANLQDVISIYLGNNNLTGSIPQQLGNLTKILHLSLHTNNLTGEIPPDLGNLQTLEILYLVNNNLIGNIPVTLSNCSALKQMRLSYNSLTGHITHINFIGLENLWILALNGNQLTGLFPVTLWNCSNLELLDLSSNHLSAVLPKFNVLNLQLDQPQVYPLRGLKVLSLRSNFFSGSIPSSIWKLPALQVLDLSFNSFTGVLPQDLSGLVTYKLPAERKLQEAERRLYKTLTVEDIFEAISLRKAENTLLYVDVQHAMALLDISVGYFQLTGELPAELGTLHRLTTLFMADNNFEGSIPAELGEIPDLLELDLSKNQLSGPIPMSLSRLRLGYLNLSLNQLCGPIPIAESFDTRFFGSFQPGNPKLCGDSIDKPCESFAFSCNGHLDPGTVTQQEKSWSLYFHGEFVTAFAVGASIGFSTVIGLITLIPTFRNRFLFQKYPTIDHSQSDYGLFRRPT</sequence>
<evidence type="ECO:0008006" key="17">
    <source>
        <dbReference type="Google" id="ProtNLM"/>
    </source>
</evidence>
<dbReference type="Gene3D" id="3.80.10.10">
    <property type="entry name" value="Ribonuclease Inhibitor"/>
    <property type="match status" value="5"/>
</dbReference>
<dbReference type="GO" id="GO:0005886">
    <property type="term" value="C:plasma membrane"/>
    <property type="evidence" value="ECO:0007669"/>
    <property type="project" value="UniProtKB-SubCell"/>
</dbReference>
<dbReference type="InterPro" id="IPR055414">
    <property type="entry name" value="LRR_R13L4/SHOC2-like"/>
</dbReference>
<proteinExistence type="inferred from homology"/>
<dbReference type="SUPFAM" id="SSF52058">
    <property type="entry name" value="L domain-like"/>
    <property type="match status" value="2"/>
</dbReference>
<dbReference type="GO" id="GO:0015267">
    <property type="term" value="F:channel activity"/>
    <property type="evidence" value="ECO:0007669"/>
    <property type="project" value="InterPro"/>
</dbReference>
<dbReference type="SMART" id="SM00369">
    <property type="entry name" value="LRR_TYP"/>
    <property type="match status" value="9"/>
</dbReference>
<keyword evidence="9" id="KW-0677">Repeat</keyword>
<dbReference type="Pfam" id="PF23598">
    <property type="entry name" value="LRR_14"/>
    <property type="match status" value="1"/>
</dbReference>
<feature type="transmembrane region" description="Helical" evidence="12">
    <location>
        <begin position="156"/>
        <end position="174"/>
    </location>
</feature>
<evidence type="ECO:0000313" key="16">
    <source>
        <dbReference type="Proteomes" id="UP001162541"/>
    </source>
</evidence>
<keyword evidence="5" id="KW-1003">Cell membrane</keyword>
<evidence type="ECO:0000259" key="13">
    <source>
        <dbReference type="Pfam" id="PF08263"/>
    </source>
</evidence>
<dbReference type="SUPFAM" id="SSF81338">
    <property type="entry name" value="Aquaporin-like"/>
    <property type="match status" value="1"/>
</dbReference>
<dbReference type="PANTHER" id="PTHR46662:SF89">
    <property type="entry name" value="MDIS1-INTERACTING RECEPTOR LIKE KINASE 2-LIKE"/>
    <property type="match status" value="1"/>
</dbReference>
<comment type="similarity">
    <text evidence="4">Belongs to the RLP family.</text>
</comment>
<dbReference type="InterPro" id="IPR003591">
    <property type="entry name" value="Leu-rich_rpt_typical-subtyp"/>
</dbReference>
<feature type="transmembrane region" description="Helical" evidence="12">
    <location>
        <begin position="114"/>
        <end position="135"/>
    </location>
</feature>
<dbReference type="InterPro" id="IPR013210">
    <property type="entry name" value="LRR_N_plant-typ"/>
</dbReference>
<dbReference type="SUPFAM" id="SSF52047">
    <property type="entry name" value="RNI-like"/>
    <property type="match status" value="1"/>
</dbReference>
<dbReference type="Pfam" id="PF00230">
    <property type="entry name" value="MIP"/>
    <property type="match status" value="1"/>
</dbReference>
<dbReference type="FunFam" id="3.80.10.10:FF:000213">
    <property type="entry name" value="Tyrosine-sulfated glycopeptide receptor 1"/>
    <property type="match status" value="1"/>
</dbReference>
<dbReference type="Pfam" id="PF13855">
    <property type="entry name" value="LRR_8"/>
    <property type="match status" value="1"/>
</dbReference>
<dbReference type="EMBL" id="AP019869">
    <property type="protein sequence ID" value="BBN07981.1"/>
    <property type="molecule type" value="Genomic_DNA"/>
</dbReference>
<keyword evidence="6" id="KW-0433">Leucine-rich repeat</keyword>
<evidence type="ECO:0000256" key="2">
    <source>
        <dbReference type="ARBA" id="ARBA00004167"/>
    </source>
</evidence>
<evidence type="ECO:0000256" key="9">
    <source>
        <dbReference type="ARBA" id="ARBA00022737"/>
    </source>
</evidence>
<feature type="transmembrane region" description="Helical" evidence="12">
    <location>
        <begin position="1087"/>
        <end position="1109"/>
    </location>
</feature>
<dbReference type="AlphaFoldDB" id="A0AAF6B7J7"/>
<dbReference type="PANTHER" id="PTHR46662">
    <property type="entry name" value="DI-GLUCOSE BINDING PROTEIN WITH LEUCINE-RICH REPEAT DOMAIN-CONTAINING PROTEIN"/>
    <property type="match status" value="1"/>
</dbReference>
<evidence type="ECO:0000256" key="6">
    <source>
        <dbReference type="ARBA" id="ARBA00022614"/>
    </source>
</evidence>
<evidence type="ECO:0000256" key="1">
    <source>
        <dbReference type="ARBA" id="ARBA00004141"/>
    </source>
</evidence>
<evidence type="ECO:0000256" key="7">
    <source>
        <dbReference type="ARBA" id="ARBA00022692"/>
    </source>
</evidence>
<evidence type="ECO:0000259" key="14">
    <source>
        <dbReference type="Pfam" id="PF23598"/>
    </source>
</evidence>
<dbReference type="Gene3D" id="1.20.1080.10">
    <property type="entry name" value="Glycerol uptake facilitator protein"/>
    <property type="match status" value="1"/>
</dbReference>